<gene>
    <name evidence="3" type="ORF">GCM10022224_090720</name>
</gene>
<dbReference type="PANTHER" id="PTHR43329">
    <property type="entry name" value="EPOXIDE HYDROLASE"/>
    <property type="match status" value="1"/>
</dbReference>
<evidence type="ECO:0000259" key="2">
    <source>
        <dbReference type="Pfam" id="PF00561"/>
    </source>
</evidence>
<dbReference type="EMBL" id="BAAAZP010000212">
    <property type="protein sequence ID" value="GAA3711124.1"/>
    <property type="molecule type" value="Genomic_DNA"/>
</dbReference>
<protein>
    <recommendedName>
        <fullName evidence="2">AB hydrolase-1 domain-containing protein</fullName>
    </recommendedName>
</protein>
<dbReference type="InterPro" id="IPR000639">
    <property type="entry name" value="Epox_hydrolase-like"/>
</dbReference>
<proteinExistence type="predicted"/>
<comment type="caution">
    <text evidence="3">The sequence shown here is derived from an EMBL/GenBank/DDBJ whole genome shotgun (WGS) entry which is preliminary data.</text>
</comment>
<dbReference type="PRINTS" id="PR00111">
    <property type="entry name" value="ABHYDROLASE"/>
</dbReference>
<evidence type="ECO:0000313" key="4">
    <source>
        <dbReference type="Proteomes" id="UP001500902"/>
    </source>
</evidence>
<sequence length="271" mass="30533">MPYFERSGVRLFYAEYPPATHPGPPLNLLLVHGLWGAAEGWIHQIPALRTNYRTVVVDLRGHGRSSTPPSGYDLGDHAEDLAALIRHADLAPVVLLAHSMGCSVSTVLAARHPDLVQALALVDPDYAGDPSEREWMTRLADDLEGPNADQIAQDLISDRFHTPATPEHLRTWHLLEVLTRPAWLRAQTFRHSAFGPSSLRFRPQAEPVLRQRRQPVLAFHRHPARAEVERLCLPHGHSRIVQHPHAGHFIHQEQPDEINHTLMQWLAALPR</sequence>
<dbReference type="InterPro" id="IPR000073">
    <property type="entry name" value="AB_hydrolase_1"/>
</dbReference>
<dbReference type="PRINTS" id="PR00412">
    <property type="entry name" value="EPOXHYDRLASE"/>
</dbReference>
<reference evidence="4" key="1">
    <citation type="journal article" date="2019" name="Int. J. Syst. Evol. Microbiol.">
        <title>The Global Catalogue of Microorganisms (GCM) 10K type strain sequencing project: providing services to taxonomists for standard genome sequencing and annotation.</title>
        <authorList>
            <consortium name="The Broad Institute Genomics Platform"/>
            <consortium name="The Broad Institute Genome Sequencing Center for Infectious Disease"/>
            <person name="Wu L."/>
            <person name="Ma J."/>
        </authorList>
    </citation>
    <scope>NUCLEOTIDE SEQUENCE [LARGE SCALE GENOMIC DNA]</scope>
    <source>
        <strain evidence="4">JCM 16904</strain>
    </source>
</reference>
<dbReference type="SUPFAM" id="SSF53474">
    <property type="entry name" value="alpha/beta-Hydrolases"/>
    <property type="match status" value="1"/>
</dbReference>
<accession>A0ABP7DZC1</accession>
<evidence type="ECO:0000313" key="3">
    <source>
        <dbReference type="EMBL" id="GAA3711124.1"/>
    </source>
</evidence>
<dbReference type="Pfam" id="PF00561">
    <property type="entry name" value="Abhydrolase_1"/>
    <property type="match status" value="1"/>
</dbReference>
<name>A0ABP7DZC1_9ACTN</name>
<dbReference type="RefSeq" id="WP_344893783.1">
    <property type="nucleotide sequence ID" value="NZ_BAAAZP010000212.1"/>
</dbReference>
<keyword evidence="4" id="KW-1185">Reference proteome</keyword>
<evidence type="ECO:0000256" key="1">
    <source>
        <dbReference type="ARBA" id="ARBA00022801"/>
    </source>
</evidence>
<dbReference type="Gene3D" id="3.40.50.1820">
    <property type="entry name" value="alpha/beta hydrolase"/>
    <property type="match status" value="1"/>
</dbReference>
<dbReference type="Proteomes" id="UP001500902">
    <property type="component" value="Unassembled WGS sequence"/>
</dbReference>
<organism evidence="3 4">
    <name type="scientific">Nonomuraea antimicrobica</name>
    <dbReference type="NCBI Taxonomy" id="561173"/>
    <lineage>
        <taxon>Bacteria</taxon>
        <taxon>Bacillati</taxon>
        <taxon>Actinomycetota</taxon>
        <taxon>Actinomycetes</taxon>
        <taxon>Streptosporangiales</taxon>
        <taxon>Streptosporangiaceae</taxon>
        <taxon>Nonomuraea</taxon>
    </lineage>
</organism>
<dbReference type="InterPro" id="IPR029058">
    <property type="entry name" value="AB_hydrolase_fold"/>
</dbReference>
<feature type="domain" description="AB hydrolase-1" evidence="2">
    <location>
        <begin position="28"/>
        <end position="145"/>
    </location>
</feature>
<keyword evidence="1" id="KW-0378">Hydrolase</keyword>